<evidence type="ECO:0000313" key="3">
    <source>
        <dbReference type="WBParaSite" id="ASIM_0001708701-mRNA-1"/>
    </source>
</evidence>
<reference evidence="1 2" key="2">
    <citation type="submission" date="2018-11" db="EMBL/GenBank/DDBJ databases">
        <authorList>
            <consortium name="Pathogen Informatics"/>
        </authorList>
    </citation>
    <scope>NUCLEOTIDE SEQUENCE [LARGE SCALE GENOMIC DNA]</scope>
</reference>
<evidence type="ECO:0000313" key="1">
    <source>
        <dbReference type="EMBL" id="VDK57948.1"/>
    </source>
</evidence>
<dbReference type="WBParaSite" id="ASIM_0001708701-mRNA-1">
    <property type="protein sequence ID" value="ASIM_0001708701-mRNA-1"/>
    <property type="gene ID" value="ASIM_0001708701"/>
</dbReference>
<evidence type="ECO:0000313" key="2">
    <source>
        <dbReference type="Proteomes" id="UP000267096"/>
    </source>
</evidence>
<dbReference type="EMBL" id="UYRR01033147">
    <property type="protein sequence ID" value="VDK57948.1"/>
    <property type="molecule type" value="Genomic_DNA"/>
</dbReference>
<name>A0A0M3K7Z6_ANISI</name>
<proteinExistence type="predicted"/>
<dbReference type="AlphaFoldDB" id="A0A0M3K7Z6"/>
<dbReference type="Proteomes" id="UP000267096">
    <property type="component" value="Unassembled WGS sequence"/>
</dbReference>
<reference evidence="3" key="1">
    <citation type="submission" date="2017-02" db="UniProtKB">
        <authorList>
            <consortium name="WormBaseParasite"/>
        </authorList>
    </citation>
    <scope>IDENTIFICATION</scope>
</reference>
<sequence length="72" mass="8161">MASSRISKTATASIDVPEVFRTVLSARLDWHSIDQHFYAIILPIQNVQETAQDCLVEGNQVEVVIRSFRFIV</sequence>
<keyword evidence="2" id="KW-1185">Reference proteome</keyword>
<protein>
    <submittedName>
        <fullName evidence="3">DUF1905 domain-containing protein</fullName>
    </submittedName>
</protein>
<accession>A0A0M3K7Z6</accession>
<organism evidence="3">
    <name type="scientific">Anisakis simplex</name>
    <name type="common">Herring worm</name>
    <dbReference type="NCBI Taxonomy" id="6269"/>
    <lineage>
        <taxon>Eukaryota</taxon>
        <taxon>Metazoa</taxon>
        <taxon>Ecdysozoa</taxon>
        <taxon>Nematoda</taxon>
        <taxon>Chromadorea</taxon>
        <taxon>Rhabditida</taxon>
        <taxon>Spirurina</taxon>
        <taxon>Ascaridomorpha</taxon>
        <taxon>Ascaridoidea</taxon>
        <taxon>Anisakidae</taxon>
        <taxon>Anisakis</taxon>
        <taxon>Anisakis simplex complex</taxon>
    </lineage>
</organism>
<gene>
    <name evidence="1" type="ORF">ASIM_LOCUS16494</name>
</gene>